<feature type="transmembrane region" description="Helical" evidence="1">
    <location>
        <begin position="101"/>
        <end position="121"/>
    </location>
</feature>
<dbReference type="EMBL" id="AUZY01002836">
    <property type="protein sequence ID" value="EQD71297.1"/>
    <property type="molecule type" value="Genomic_DNA"/>
</dbReference>
<evidence type="ECO:0000256" key="1">
    <source>
        <dbReference type="SAM" id="Phobius"/>
    </source>
</evidence>
<protein>
    <submittedName>
        <fullName evidence="2">PRS2 protein</fullName>
    </submittedName>
</protein>
<proteinExistence type="predicted"/>
<dbReference type="PANTHER" id="PTHR28026">
    <property type="entry name" value="DUF962 DOMAIN PROTEIN (AFU_ORTHOLOGUE AFUA_8G05310)"/>
    <property type="match status" value="1"/>
</dbReference>
<feature type="transmembrane region" description="Helical" evidence="1">
    <location>
        <begin position="22"/>
        <end position="42"/>
    </location>
</feature>
<dbReference type="PANTHER" id="PTHR28026:SF9">
    <property type="entry name" value="2-HYDROXY-PALMITIC ACID DIOXYGENASE MPO1"/>
    <property type="match status" value="1"/>
</dbReference>
<keyword evidence="1" id="KW-0472">Membrane</keyword>
<feature type="transmembrane region" description="Helical" evidence="1">
    <location>
        <begin position="77"/>
        <end position="94"/>
    </location>
</feature>
<comment type="caution">
    <text evidence="2">The sequence shown here is derived from an EMBL/GenBank/DDBJ whole genome shotgun (WGS) entry which is preliminary data.</text>
</comment>
<feature type="transmembrane region" description="Helical" evidence="1">
    <location>
        <begin position="54"/>
        <end position="71"/>
    </location>
</feature>
<keyword evidence="1" id="KW-0812">Transmembrane</keyword>
<keyword evidence="1" id="KW-1133">Transmembrane helix</keyword>
<sequence>MRNIETWLDEYGVSHHHPINKAIHWICVPLIMIALIGLLWILPVPDAWRSYSPFLNWGVCAVLLMLIYDFVLTWRLALGMTLISLIMIGIVYGASQLPIPLGGLGAAIFVLAWAGQFIGHGIEGRKPSFLRDLQFLLIGPLWLLAFMYRAGGLPIDSRRAVTDRPAERL</sequence>
<gene>
    <name evidence="2" type="ORF">B1B_04538</name>
</gene>
<dbReference type="GO" id="GO:0046521">
    <property type="term" value="P:sphingoid catabolic process"/>
    <property type="evidence" value="ECO:0007669"/>
    <property type="project" value="TreeGrafter"/>
</dbReference>
<dbReference type="GO" id="GO:0016020">
    <property type="term" value="C:membrane"/>
    <property type="evidence" value="ECO:0007669"/>
    <property type="project" value="GOC"/>
</dbReference>
<dbReference type="InterPro" id="IPR009305">
    <property type="entry name" value="Mpo1-like"/>
</dbReference>
<dbReference type="Pfam" id="PF06127">
    <property type="entry name" value="Mpo1-like"/>
    <property type="match status" value="1"/>
</dbReference>
<reference evidence="2" key="1">
    <citation type="submission" date="2013-08" db="EMBL/GenBank/DDBJ databases">
        <authorList>
            <person name="Mendez C."/>
            <person name="Richter M."/>
            <person name="Ferrer M."/>
            <person name="Sanchez J."/>
        </authorList>
    </citation>
    <scope>NUCLEOTIDE SEQUENCE</scope>
</reference>
<dbReference type="AlphaFoldDB" id="T1BNB4"/>
<accession>T1BNB4</accession>
<evidence type="ECO:0000313" key="2">
    <source>
        <dbReference type="EMBL" id="EQD71297.1"/>
    </source>
</evidence>
<organism evidence="2">
    <name type="scientific">mine drainage metagenome</name>
    <dbReference type="NCBI Taxonomy" id="410659"/>
    <lineage>
        <taxon>unclassified sequences</taxon>
        <taxon>metagenomes</taxon>
        <taxon>ecological metagenomes</taxon>
    </lineage>
</organism>
<name>T1BNB4_9ZZZZ</name>
<reference evidence="2" key="2">
    <citation type="journal article" date="2014" name="ISME J.">
        <title>Microbial stratification in low pH oxic and suboxic macroscopic growths along an acid mine drainage.</title>
        <authorList>
            <person name="Mendez-Garcia C."/>
            <person name="Mesa V."/>
            <person name="Sprenger R.R."/>
            <person name="Richter M."/>
            <person name="Diez M.S."/>
            <person name="Solano J."/>
            <person name="Bargiela R."/>
            <person name="Golyshina O.V."/>
            <person name="Manteca A."/>
            <person name="Ramos J.L."/>
            <person name="Gallego J.R."/>
            <person name="Llorente I."/>
            <person name="Martins Dos Santos V.A."/>
            <person name="Jensen O.N."/>
            <person name="Pelaez A.I."/>
            <person name="Sanchez J."/>
            <person name="Ferrer M."/>
        </authorList>
    </citation>
    <scope>NUCLEOTIDE SEQUENCE</scope>
</reference>
<feature type="transmembrane region" description="Helical" evidence="1">
    <location>
        <begin position="133"/>
        <end position="150"/>
    </location>
</feature>